<dbReference type="Proteomes" id="UP000076842">
    <property type="component" value="Unassembled WGS sequence"/>
</dbReference>
<dbReference type="InterPro" id="IPR002347">
    <property type="entry name" value="SDR_fam"/>
</dbReference>
<dbReference type="OrthoDB" id="542013at2759"/>
<dbReference type="PRINTS" id="PR00081">
    <property type="entry name" value="GDHRDH"/>
</dbReference>
<dbReference type="PANTHER" id="PTHR43157:SF31">
    <property type="entry name" value="PHOSPHATIDYLINOSITOL-GLYCAN BIOSYNTHESIS CLASS F PROTEIN"/>
    <property type="match status" value="1"/>
</dbReference>
<dbReference type="STRING" id="1353952.A0A165GY92"/>
<dbReference type="InterPro" id="IPR036291">
    <property type="entry name" value="NAD(P)-bd_dom_sf"/>
</dbReference>
<evidence type="ECO:0000313" key="2">
    <source>
        <dbReference type="EMBL" id="KZT58639.1"/>
    </source>
</evidence>
<dbReference type="SUPFAM" id="SSF51735">
    <property type="entry name" value="NAD(P)-binding Rossmann-fold domains"/>
    <property type="match status" value="1"/>
</dbReference>
<dbReference type="GO" id="GO:0016491">
    <property type="term" value="F:oxidoreductase activity"/>
    <property type="evidence" value="ECO:0007669"/>
    <property type="project" value="UniProtKB-KW"/>
</dbReference>
<dbReference type="AlphaFoldDB" id="A0A165GY92"/>
<proteinExistence type="predicted"/>
<keyword evidence="3" id="KW-1185">Reference proteome</keyword>
<protein>
    <submittedName>
        <fullName evidence="2">NAD(P)-binding protein</fullName>
    </submittedName>
</protein>
<gene>
    <name evidence="2" type="ORF">CALCODRAFT_554721</name>
</gene>
<keyword evidence="1" id="KW-0560">Oxidoreductase</keyword>
<evidence type="ECO:0000313" key="3">
    <source>
        <dbReference type="Proteomes" id="UP000076842"/>
    </source>
</evidence>
<name>A0A165GY92_9BASI</name>
<dbReference type="Gene3D" id="3.40.50.720">
    <property type="entry name" value="NAD(P)-binding Rossmann-like Domain"/>
    <property type="match status" value="1"/>
</dbReference>
<dbReference type="InParanoid" id="A0A165GY92"/>
<dbReference type="EMBL" id="KV423949">
    <property type="protein sequence ID" value="KZT58639.1"/>
    <property type="molecule type" value="Genomic_DNA"/>
</dbReference>
<evidence type="ECO:0000256" key="1">
    <source>
        <dbReference type="ARBA" id="ARBA00023002"/>
    </source>
</evidence>
<reference evidence="2 3" key="1">
    <citation type="journal article" date="2016" name="Mol. Biol. Evol.">
        <title>Comparative Genomics of Early-Diverging Mushroom-Forming Fungi Provides Insights into the Origins of Lignocellulose Decay Capabilities.</title>
        <authorList>
            <person name="Nagy L.G."/>
            <person name="Riley R."/>
            <person name="Tritt A."/>
            <person name="Adam C."/>
            <person name="Daum C."/>
            <person name="Floudas D."/>
            <person name="Sun H."/>
            <person name="Yadav J.S."/>
            <person name="Pangilinan J."/>
            <person name="Larsson K.H."/>
            <person name="Matsuura K."/>
            <person name="Barry K."/>
            <person name="Labutti K."/>
            <person name="Kuo R."/>
            <person name="Ohm R.A."/>
            <person name="Bhattacharya S.S."/>
            <person name="Shirouzu T."/>
            <person name="Yoshinaga Y."/>
            <person name="Martin F.M."/>
            <person name="Grigoriev I.V."/>
            <person name="Hibbett D.S."/>
        </authorList>
    </citation>
    <scope>NUCLEOTIDE SEQUENCE [LARGE SCALE GENOMIC DNA]</scope>
    <source>
        <strain evidence="2 3">HHB12733</strain>
    </source>
</reference>
<organism evidence="2 3">
    <name type="scientific">Calocera cornea HHB12733</name>
    <dbReference type="NCBI Taxonomy" id="1353952"/>
    <lineage>
        <taxon>Eukaryota</taxon>
        <taxon>Fungi</taxon>
        <taxon>Dikarya</taxon>
        <taxon>Basidiomycota</taxon>
        <taxon>Agaricomycotina</taxon>
        <taxon>Dacrymycetes</taxon>
        <taxon>Dacrymycetales</taxon>
        <taxon>Dacrymycetaceae</taxon>
        <taxon>Calocera</taxon>
    </lineage>
</organism>
<dbReference type="Pfam" id="PF00106">
    <property type="entry name" value="adh_short"/>
    <property type="match status" value="2"/>
</dbReference>
<sequence>MSIPDLPANTTLSGLSVLITGSNVGLGYHAALLALQLGASPVYITTRTAAKGETARASLLADPVVKEKNPKAVIKVYELEMTTWESVTGFANKFIADRKAAGEGLDIAILNAGIANMDYELAPTGNEMVLQVNHYSTALLSVLLLPLLESSTNPAHTARLMIVTSGSHLSTSLKANPPQDINYLASLNEARGYQAMDRYGLSKLILIFFLRTLSEKVSSDKVIINNVCPGMIRTELGRKIPWYLKPVFWLMQARQVNPIEKGAACYIHAIASVGKESHGLWFSKMKLTPYAEVVTNEEGKKLQPRIWKETMQELEKAVPDIGSKI</sequence>
<dbReference type="PANTHER" id="PTHR43157">
    <property type="entry name" value="PHOSPHATIDYLINOSITOL-GLYCAN BIOSYNTHESIS CLASS F PROTEIN-RELATED"/>
    <property type="match status" value="1"/>
</dbReference>
<accession>A0A165GY92</accession>